<evidence type="ECO:0000256" key="7">
    <source>
        <dbReference type="ARBA" id="ARBA00023015"/>
    </source>
</evidence>
<evidence type="ECO:0000313" key="12">
    <source>
        <dbReference type="Proteomes" id="UP000326759"/>
    </source>
</evidence>
<dbReference type="GO" id="GO:0032259">
    <property type="term" value="P:methylation"/>
    <property type="evidence" value="ECO:0007669"/>
    <property type="project" value="UniProtKB-KW"/>
</dbReference>
<keyword evidence="4" id="KW-0223">Dioxygenase</keyword>
<keyword evidence="8" id="KW-0804">Transcription</keyword>
<dbReference type="PROSITE" id="PS51184">
    <property type="entry name" value="JMJC"/>
    <property type="match status" value="1"/>
</dbReference>
<keyword evidence="2" id="KW-0479">Metal-binding</keyword>
<dbReference type="InterPro" id="IPR050690">
    <property type="entry name" value="JHDM1_Histone_Demethylase"/>
</dbReference>
<dbReference type="GO" id="GO:0006325">
    <property type="term" value="P:chromatin organization"/>
    <property type="evidence" value="ECO:0007669"/>
    <property type="project" value="UniProtKB-KW"/>
</dbReference>
<dbReference type="Pfam" id="PF02373">
    <property type="entry name" value="JmjC"/>
    <property type="match status" value="1"/>
</dbReference>
<evidence type="ECO:0000256" key="5">
    <source>
        <dbReference type="ARBA" id="ARBA00023002"/>
    </source>
</evidence>
<dbReference type="Gene3D" id="1.20.58.1360">
    <property type="match status" value="1"/>
</dbReference>
<proteinExistence type="predicted"/>
<keyword evidence="9" id="KW-0539">Nucleus</keyword>
<keyword evidence="5" id="KW-0560">Oxidoreductase</keyword>
<keyword evidence="11" id="KW-0489">Methyltransferase</keyword>
<dbReference type="GO" id="GO:0005634">
    <property type="term" value="C:nucleus"/>
    <property type="evidence" value="ECO:0007669"/>
    <property type="project" value="UniProtKB-SubCell"/>
</dbReference>
<protein>
    <submittedName>
        <fullName evidence="11">Histone lysine demethylase PHF8</fullName>
    </submittedName>
</protein>
<dbReference type="GO" id="GO:0008168">
    <property type="term" value="F:methyltransferase activity"/>
    <property type="evidence" value="ECO:0007669"/>
    <property type="project" value="UniProtKB-KW"/>
</dbReference>
<dbReference type="Proteomes" id="UP000326759">
    <property type="component" value="Unassembled WGS sequence"/>
</dbReference>
<keyword evidence="11" id="KW-0808">Transferase</keyword>
<sequence length="253" mass="29200">MQLHEFVEYFLSPARTTVLNLISLEFSNTNSNQLIEPPYIVRKLCWVTTSWPTDPPPPLPLVRPNVNKYCLISVENSYTDFHIDFGGTSVWYHILWGEKIFYLIKPTAANLALYQQWMKANNQSEMFFGDQVDNCYKCTVRAGETFFIPTGWIHAVLTPVDTLVFGGNFLHSHNIELQLQIYEMEKVIHTPEKYRFPNYETVCWYAAARLVSELRDMASAGTKIPSLMISGTRCLMASLRHWAGEVMYSRHAD</sequence>
<dbReference type="GO" id="GO:0046872">
    <property type="term" value="F:metal ion binding"/>
    <property type="evidence" value="ECO:0007669"/>
    <property type="project" value="UniProtKB-KW"/>
</dbReference>
<dbReference type="SUPFAM" id="SSF51197">
    <property type="entry name" value="Clavaminate synthase-like"/>
    <property type="match status" value="1"/>
</dbReference>
<evidence type="ECO:0000256" key="6">
    <source>
        <dbReference type="ARBA" id="ARBA00023004"/>
    </source>
</evidence>
<evidence type="ECO:0000256" key="9">
    <source>
        <dbReference type="ARBA" id="ARBA00023242"/>
    </source>
</evidence>
<evidence type="ECO:0000256" key="4">
    <source>
        <dbReference type="ARBA" id="ARBA00022964"/>
    </source>
</evidence>
<evidence type="ECO:0000256" key="3">
    <source>
        <dbReference type="ARBA" id="ARBA00022853"/>
    </source>
</evidence>
<organism evidence="11 12">
    <name type="scientific">Armadillidium nasatum</name>
    <dbReference type="NCBI Taxonomy" id="96803"/>
    <lineage>
        <taxon>Eukaryota</taxon>
        <taxon>Metazoa</taxon>
        <taxon>Ecdysozoa</taxon>
        <taxon>Arthropoda</taxon>
        <taxon>Crustacea</taxon>
        <taxon>Multicrustacea</taxon>
        <taxon>Malacostraca</taxon>
        <taxon>Eumalacostraca</taxon>
        <taxon>Peracarida</taxon>
        <taxon>Isopoda</taxon>
        <taxon>Oniscidea</taxon>
        <taxon>Crinocheta</taxon>
        <taxon>Armadillidiidae</taxon>
        <taxon>Armadillidium</taxon>
    </lineage>
</organism>
<reference evidence="11 12" key="1">
    <citation type="journal article" date="2019" name="PLoS Biol.">
        <title>Sex chromosomes control vertical transmission of feminizing Wolbachia symbionts in an isopod.</title>
        <authorList>
            <person name="Becking T."/>
            <person name="Chebbi M.A."/>
            <person name="Giraud I."/>
            <person name="Moumen B."/>
            <person name="Laverre T."/>
            <person name="Caubet Y."/>
            <person name="Peccoud J."/>
            <person name="Gilbert C."/>
            <person name="Cordaux R."/>
        </authorList>
    </citation>
    <scope>NUCLEOTIDE SEQUENCE [LARGE SCALE GENOMIC DNA]</scope>
    <source>
        <strain evidence="11">ANa2</strain>
        <tissue evidence="11">Whole body excluding digestive tract and cuticle</tissue>
    </source>
</reference>
<keyword evidence="12" id="KW-1185">Reference proteome</keyword>
<keyword evidence="3" id="KW-0156">Chromatin regulator</keyword>
<dbReference type="SMART" id="SM00558">
    <property type="entry name" value="JmjC"/>
    <property type="match status" value="1"/>
</dbReference>
<gene>
    <name evidence="11" type="primary">phf8</name>
    <name evidence="11" type="ORF">Anas_08905</name>
</gene>
<dbReference type="OrthoDB" id="5876800at2759"/>
<evidence type="ECO:0000313" key="11">
    <source>
        <dbReference type="EMBL" id="KAB7506838.1"/>
    </source>
</evidence>
<dbReference type="InterPro" id="IPR003347">
    <property type="entry name" value="JmjC_dom"/>
</dbReference>
<evidence type="ECO:0000256" key="1">
    <source>
        <dbReference type="ARBA" id="ARBA00004123"/>
    </source>
</evidence>
<dbReference type="GO" id="GO:0051213">
    <property type="term" value="F:dioxygenase activity"/>
    <property type="evidence" value="ECO:0007669"/>
    <property type="project" value="UniProtKB-KW"/>
</dbReference>
<accession>A0A5N5TL00</accession>
<dbReference type="InterPro" id="IPR041070">
    <property type="entry name" value="JHD"/>
</dbReference>
<name>A0A5N5TL00_9CRUS</name>
<comment type="caution">
    <text evidence="11">The sequence shown here is derived from an EMBL/GenBank/DDBJ whole genome shotgun (WGS) entry which is preliminary data.</text>
</comment>
<evidence type="ECO:0000259" key="10">
    <source>
        <dbReference type="PROSITE" id="PS51184"/>
    </source>
</evidence>
<feature type="domain" description="JmjC" evidence="10">
    <location>
        <begin position="26"/>
        <end position="186"/>
    </location>
</feature>
<evidence type="ECO:0000256" key="2">
    <source>
        <dbReference type="ARBA" id="ARBA00022723"/>
    </source>
</evidence>
<dbReference type="Gene3D" id="2.60.120.650">
    <property type="entry name" value="Cupin"/>
    <property type="match status" value="1"/>
</dbReference>
<dbReference type="Pfam" id="PF17811">
    <property type="entry name" value="JHD"/>
    <property type="match status" value="1"/>
</dbReference>
<dbReference type="AlphaFoldDB" id="A0A5N5TL00"/>
<comment type="subcellular location">
    <subcellularLocation>
        <location evidence="1">Nucleus</location>
    </subcellularLocation>
</comment>
<dbReference type="PANTHER" id="PTHR23123">
    <property type="entry name" value="PHD/F-BOX CONTAINING PROTEIN"/>
    <property type="match status" value="1"/>
</dbReference>
<evidence type="ECO:0000256" key="8">
    <source>
        <dbReference type="ARBA" id="ARBA00023163"/>
    </source>
</evidence>
<keyword evidence="6" id="KW-0408">Iron</keyword>
<dbReference type="EMBL" id="SEYY01000627">
    <property type="protein sequence ID" value="KAB7506838.1"/>
    <property type="molecule type" value="Genomic_DNA"/>
</dbReference>
<keyword evidence="7" id="KW-0805">Transcription regulation</keyword>